<dbReference type="STRING" id="860235.AOZ06_10355"/>
<evidence type="ECO:0000313" key="2">
    <source>
        <dbReference type="Proteomes" id="UP000063699"/>
    </source>
</evidence>
<gene>
    <name evidence="1" type="ORF">AOZ06_10355</name>
</gene>
<keyword evidence="2" id="KW-1185">Reference proteome</keyword>
<reference evidence="1 2" key="1">
    <citation type="submission" date="2015-07" db="EMBL/GenBank/DDBJ databases">
        <title>Genome sequencing of Kibdelosporangium phytohabitans.</title>
        <authorList>
            <person name="Qin S."/>
            <person name="Xing K."/>
        </authorList>
    </citation>
    <scope>NUCLEOTIDE SEQUENCE [LARGE SCALE GENOMIC DNA]</scope>
    <source>
        <strain evidence="1 2">KLBMP1111</strain>
    </source>
</reference>
<proteinExistence type="predicted"/>
<accession>A0A0N9HR19</accession>
<dbReference type="AlphaFoldDB" id="A0A0N9HR19"/>
<name>A0A0N9HR19_9PSEU</name>
<dbReference type="OrthoDB" id="3632511at2"/>
<sequence length="333" mass="35150">MEGSLSDYFDERGKVTVVADQTATVRAKLAPAATIVATVRDAATKAPVANACVYPKTGHGTFGEGPLDCAGADGRVEVNRVVPGEYQLWAEAKDGVHGAQWVGANGGTGSRLTAKTHKAVARETTAVSVLLDRAGSITGTVTDKATGKPVAGVCAFPRGGHRYDVLPPSKPNRTKEDGRYALDGLGPYRWPVHFIDNVGSHGWQWSGDQPSQSAAGHVRVHVGQTSTADALLVPGKTISGNVKTNGVQGDVGVYNAITGDIVAYYTFPDDKGDYKFTNVAAGHQLVKIVYTDHAKPPYHEYWYKNASSFPAARPILIRPGGPATGADFVVTPR</sequence>
<dbReference type="Proteomes" id="UP000063699">
    <property type="component" value="Chromosome"/>
</dbReference>
<dbReference type="KEGG" id="kphy:AOZ06_10355"/>
<dbReference type="RefSeq" id="WP_054289237.1">
    <property type="nucleotide sequence ID" value="NZ_CP012752.1"/>
</dbReference>
<dbReference type="EMBL" id="CP012752">
    <property type="protein sequence ID" value="ALG07269.1"/>
    <property type="molecule type" value="Genomic_DNA"/>
</dbReference>
<evidence type="ECO:0000313" key="1">
    <source>
        <dbReference type="EMBL" id="ALG07269.1"/>
    </source>
</evidence>
<organism evidence="1 2">
    <name type="scientific">Kibdelosporangium phytohabitans</name>
    <dbReference type="NCBI Taxonomy" id="860235"/>
    <lineage>
        <taxon>Bacteria</taxon>
        <taxon>Bacillati</taxon>
        <taxon>Actinomycetota</taxon>
        <taxon>Actinomycetes</taxon>
        <taxon>Pseudonocardiales</taxon>
        <taxon>Pseudonocardiaceae</taxon>
        <taxon>Kibdelosporangium</taxon>
    </lineage>
</organism>
<protein>
    <submittedName>
        <fullName evidence="1">Uncharacterized protein</fullName>
    </submittedName>
</protein>